<dbReference type="EMBL" id="JAXLQG010000004">
    <property type="protein sequence ID" value="KAK5541339.1"/>
    <property type="molecule type" value="Genomic_DNA"/>
</dbReference>
<dbReference type="Proteomes" id="UP001345827">
    <property type="component" value="Unassembled WGS sequence"/>
</dbReference>
<dbReference type="Gene3D" id="3.30.40.10">
    <property type="entry name" value="Zinc/RING finger domain, C3HC4 (zinc finger)"/>
    <property type="match status" value="1"/>
</dbReference>
<dbReference type="GO" id="GO:0008270">
    <property type="term" value="F:zinc ion binding"/>
    <property type="evidence" value="ECO:0007669"/>
    <property type="project" value="UniProtKB-KW"/>
</dbReference>
<comment type="subcellular location">
    <subcellularLocation>
        <location evidence="1">Cytoplasm</location>
    </subcellularLocation>
</comment>
<evidence type="ECO:0000256" key="2">
    <source>
        <dbReference type="ARBA" id="ARBA00022490"/>
    </source>
</evidence>
<dbReference type="SMART" id="SM00184">
    <property type="entry name" value="RING"/>
    <property type="match status" value="1"/>
</dbReference>
<dbReference type="InterPro" id="IPR013083">
    <property type="entry name" value="Znf_RING/FYVE/PHD"/>
</dbReference>
<feature type="compositionally biased region" description="Polar residues" evidence="7">
    <location>
        <begin position="19"/>
        <end position="33"/>
    </location>
</feature>
<keyword evidence="3" id="KW-0479">Metal-binding</keyword>
<dbReference type="Pfam" id="PF00097">
    <property type="entry name" value="zf-C3HC4"/>
    <property type="match status" value="1"/>
</dbReference>
<dbReference type="GO" id="GO:0045944">
    <property type="term" value="P:positive regulation of transcription by RNA polymerase II"/>
    <property type="evidence" value="ECO:0007669"/>
    <property type="project" value="TreeGrafter"/>
</dbReference>
<feature type="domain" description="RING-type" evidence="8">
    <location>
        <begin position="190"/>
        <end position="241"/>
    </location>
</feature>
<feature type="compositionally biased region" description="Polar residues" evidence="7">
    <location>
        <begin position="51"/>
        <end position="63"/>
    </location>
</feature>
<feature type="compositionally biased region" description="Polar residues" evidence="7">
    <location>
        <begin position="929"/>
        <end position="939"/>
    </location>
</feature>
<evidence type="ECO:0000313" key="10">
    <source>
        <dbReference type="Proteomes" id="UP001345827"/>
    </source>
</evidence>
<evidence type="ECO:0000256" key="7">
    <source>
        <dbReference type="SAM" id="MobiDB-lite"/>
    </source>
</evidence>
<keyword evidence="10" id="KW-1185">Reference proteome</keyword>
<proteinExistence type="predicted"/>
<feature type="region of interest" description="Disordered" evidence="7">
    <location>
        <begin position="1"/>
        <end position="77"/>
    </location>
</feature>
<keyword evidence="2" id="KW-0963">Cytoplasm</keyword>
<protein>
    <recommendedName>
        <fullName evidence="8">RING-type domain-containing protein</fullName>
    </recommendedName>
</protein>
<evidence type="ECO:0000259" key="8">
    <source>
        <dbReference type="PROSITE" id="PS50089"/>
    </source>
</evidence>
<dbReference type="InterPro" id="IPR017907">
    <property type="entry name" value="Znf_RING_CS"/>
</dbReference>
<evidence type="ECO:0000256" key="4">
    <source>
        <dbReference type="ARBA" id="ARBA00022771"/>
    </source>
</evidence>
<dbReference type="PANTHER" id="PTHR12983:SF9">
    <property type="entry name" value="E3 UBIQUITIN-PROTEIN LIGASE RNF10"/>
    <property type="match status" value="1"/>
</dbReference>
<comment type="caution">
    <text evidence="9">The sequence shown here is derived from an EMBL/GenBank/DDBJ whole genome shotgun (WGS) entry which is preliminary data.</text>
</comment>
<dbReference type="Pfam" id="PF13279">
    <property type="entry name" value="4HBT_2"/>
    <property type="match status" value="1"/>
</dbReference>
<dbReference type="SUPFAM" id="SSF57850">
    <property type="entry name" value="RING/U-box"/>
    <property type="match status" value="1"/>
</dbReference>
<organism evidence="9 10">
    <name type="scientific">Vermiconidia calcicola</name>
    <dbReference type="NCBI Taxonomy" id="1690605"/>
    <lineage>
        <taxon>Eukaryota</taxon>
        <taxon>Fungi</taxon>
        <taxon>Dikarya</taxon>
        <taxon>Ascomycota</taxon>
        <taxon>Pezizomycotina</taxon>
        <taxon>Dothideomycetes</taxon>
        <taxon>Dothideomycetidae</taxon>
        <taxon>Mycosphaerellales</taxon>
        <taxon>Extremaceae</taxon>
        <taxon>Vermiconidia</taxon>
    </lineage>
</organism>
<dbReference type="CDD" id="cd00586">
    <property type="entry name" value="4HBT"/>
    <property type="match status" value="1"/>
</dbReference>
<evidence type="ECO:0000313" key="9">
    <source>
        <dbReference type="EMBL" id="KAK5541339.1"/>
    </source>
</evidence>
<feature type="compositionally biased region" description="Low complexity" evidence="7">
    <location>
        <begin position="37"/>
        <end position="50"/>
    </location>
</feature>
<dbReference type="InterPro" id="IPR039739">
    <property type="entry name" value="MAG2/RNF10"/>
</dbReference>
<dbReference type="PANTHER" id="PTHR12983">
    <property type="entry name" value="RING FINGER 10 FAMILY MEMBER"/>
    <property type="match status" value="1"/>
</dbReference>
<dbReference type="InterPro" id="IPR029069">
    <property type="entry name" value="HotDog_dom_sf"/>
</dbReference>
<dbReference type="PROSITE" id="PS50089">
    <property type="entry name" value="ZF_RING_2"/>
    <property type="match status" value="1"/>
</dbReference>
<feature type="compositionally biased region" description="Basic and acidic residues" evidence="7">
    <location>
        <begin position="531"/>
        <end position="553"/>
    </location>
</feature>
<keyword evidence="5" id="KW-0862">Zinc</keyword>
<dbReference type="InterPro" id="IPR001841">
    <property type="entry name" value="Znf_RING"/>
</dbReference>
<dbReference type="SUPFAM" id="SSF54637">
    <property type="entry name" value="Thioesterase/thiol ester dehydrase-isomerase"/>
    <property type="match status" value="1"/>
</dbReference>
<dbReference type="InterPro" id="IPR018957">
    <property type="entry name" value="Znf_C3HC4_RING-type"/>
</dbReference>
<feature type="compositionally biased region" description="Polar residues" evidence="7">
    <location>
        <begin position="579"/>
        <end position="615"/>
    </location>
</feature>
<feature type="region of interest" description="Disordered" evidence="7">
    <location>
        <begin position="361"/>
        <end position="394"/>
    </location>
</feature>
<feature type="region of interest" description="Disordered" evidence="7">
    <location>
        <begin position="526"/>
        <end position="622"/>
    </location>
</feature>
<name>A0AAV9QGS6_9PEZI</name>
<dbReference type="GO" id="GO:0005737">
    <property type="term" value="C:cytoplasm"/>
    <property type="evidence" value="ECO:0007669"/>
    <property type="project" value="UniProtKB-SubCell"/>
</dbReference>
<dbReference type="FunFam" id="3.30.40.10:FF:000512">
    <property type="entry name" value="RING finger domain protein"/>
    <property type="match status" value="1"/>
</dbReference>
<feature type="compositionally biased region" description="Polar residues" evidence="7">
    <location>
        <begin position="1"/>
        <end position="11"/>
    </location>
</feature>
<dbReference type="PROSITE" id="PS00518">
    <property type="entry name" value="ZF_RING_1"/>
    <property type="match status" value="1"/>
</dbReference>
<gene>
    <name evidence="9" type="ORF">LTR25_003116</name>
</gene>
<sequence>MSSSATSSQVSIKLPPPSNSFNHSQAPTSTGPEVSSKRSSSSGSFGPGASTRHTSQARGSQSLRKQHKAQKKPRLLVDEDAIAESAAMKSINSRKGQTSITHLMNFSLPPRPQSHYQHHFNHRNPRRNPTWGLGSGYHAVDKARYVHANYRFIVRPDREYHAQTTDADIYVSWDAVLQVLASADTQAASCPICLSTPVAPRMARCGHIFCLPCMIRYMHSTDDTNPVLERRARWKKCPICEDSIYISEGRPVRWMVGQDASMLREGGDVLLKLLKREPGKTLALPRDTADGYSRADDIPWFHIAEMVEYARFMKGGEEYMTVQYDQEIADLDAQEREDELMFGDENTWTRKAVLAIEDAKQKLTGLGNPPSTTSSSAEQDEVPESWETSSQQAQSTLTSAMKTLSIEPSTSTATSLAHPTQSTPGSSRAQAHAFYFYHALPNFFLSPLDIRILKTAFGDFSAFPSTILPRVEHISTGHIVDDDLRKRAKYMAHLPYGFEVTFLECDWTDIISPVILEQFQDDIVKRRKRHSEREAREERDRIRAEKEEDDKRWAGARRQRRGSSAPRSFSESDFRPLNDANTHPSSSPGESGFATTPPWNTRTHSSFAALTTPGTSPDAPRTVWGTAAVVPTSSPSLIPAAPEPTQDDGWLQGWEKDLLDEQDAVAMVEASLNDGAGAGARPAAASFKKGKKKKITLMSTNNRRATSTVTMPSPSSLASWRTLAIVFALLNLKSLPLAWHFRLAYRYFRNTFSPAKVQGAIRSAATDLSSTHPLFQSVSIFSRSPLLETDYNMHKSNSTYFSDLDESRTVLMTRLLTPNNKEGVKNLEKQGHKGRAAVILGSVHTSFHREIKPYELYEVRSRVLGWDRKWVVIASWFVRPAKKGEDEVLLASALSKYVVKKGRFTVSPERCFITAGWLPEKPENYMSGAGQSTASSGESETPLLVQDSEPSTEEVSGIATPEGLPAPVPEQAVEATSAIVEKLESAAEQVSREPPQSSEPLMPLTAADKAGEWDWYRIEMERIRGLRIAANWLNLDQGLLEEFSRE</sequence>
<dbReference type="CDD" id="cd16536">
    <property type="entry name" value="RING-HC_RNF10"/>
    <property type="match status" value="1"/>
</dbReference>
<dbReference type="Gene3D" id="3.10.129.10">
    <property type="entry name" value="Hotdog Thioesterase"/>
    <property type="match status" value="1"/>
</dbReference>
<dbReference type="GO" id="GO:0000976">
    <property type="term" value="F:transcription cis-regulatory region binding"/>
    <property type="evidence" value="ECO:0007669"/>
    <property type="project" value="TreeGrafter"/>
</dbReference>
<evidence type="ECO:0000256" key="6">
    <source>
        <dbReference type="PROSITE-ProRule" id="PRU00175"/>
    </source>
</evidence>
<accession>A0AAV9QGS6</accession>
<feature type="compositionally biased region" description="Basic residues" evidence="7">
    <location>
        <begin position="64"/>
        <end position="74"/>
    </location>
</feature>
<dbReference type="AlphaFoldDB" id="A0AAV9QGS6"/>
<evidence type="ECO:0000256" key="5">
    <source>
        <dbReference type="ARBA" id="ARBA00022833"/>
    </source>
</evidence>
<evidence type="ECO:0000256" key="1">
    <source>
        <dbReference type="ARBA" id="ARBA00004496"/>
    </source>
</evidence>
<evidence type="ECO:0000256" key="3">
    <source>
        <dbReference type="ARBA" id="ARBA00022723"/>
    </source>
</evidence>
<feature type="region of interest" description="Disordered" evidence="7">
    <location>
        <begin position="923"/>
        <end position="966"/>
    </location>
</feature>
<keyword evidence="4 6" id="KW-0863">Zinc-finger</keyword>
<reference evidence="9 10" key="1">
    <citation type="submission" date="2023-06" db="EMBL/GenBank/DDBJ databases">
        <title>Black Yeasts Isolated from many extreme environments.</title>
        <authorList>
            <person name="Coleine C."/>
            <person name="Stajich J.E."/>
            <person name="Selbmann L."/>
        </authorList>
    </citation>
    <scope>NUCLEOTIDE SEQUENCE [LARGE SCALE GENOMIC DNA]</scope>
    <source>
        <strain evidence="9 10">CCFEE 5887</strain>
    </source>
</reference>